<protein>
    <submittedName>
        <fullName evidence="7">Choline dehydrogenase-like flavoprotein</fullName>
    </submittedName>
</protein>
<proteinExistence type="inferred from homology"/>
<dbReference type="PANTHER" id="PTHR46056:SF12">
    <property type="entry name" value="LONG-CHAIN-ALCOHOL OXIDASE"/>
    <property type="match status" value="1"/>
</dbReference>
<evidence type="ECO:0000256" key="4">
    <source>
        <dbReference type="ARBA" id="ARBA00023002"/>
    </source>
</evidence>
<organism evidence="7 8">
    <name type="scientific">Neobacillus niacini</name>
    <dbReference type="NCBI Taxonomy" id="86668"/>
    <lineage>
        <taxon>Bacteria</taxon>
        <taxon>Bacillati</taxon>
        <taxon>Bacillota</taxon>
        <taxon>Bacilli</taxon>
        <taxon>Bacillales</taxon>
        <taxon>Bacillaceae</taxon>
        <taxon>Neobacillus</taxon>
    </lineage>
</organism>
<evidence type="ECO:0000259" key="5">
    <source>
        <dbReference type="Pfam" id="PF00732"/>
    </source>
</evidence>
<dbReference type="PRINTS" id="PR00420">
    <property type="entry name" value="RNGMNOXGNASE"/>
</dbReference>
<dbReference type="AlphaFoldDB" id="A0A852TIS7"/>
<dbReference type="Proteomes" id="UP000548423">
    <property type="component" value="Unassembled WGS sequence"/>
</dbReference>
<dbReference type="PANTHER" id="PTHR46056">
    <property type="entry name" value="LONG-CHAIN-ALCOHOL OXIDASE"/>
    <property type="match status" value="1"/>
</dbReference>
<dbReference type="Gene3D" id="3.50.50.60">
    <property type="entry name" value="FAD/NAD(P)-binding domain"/>
    <property type="match status" value="2"/>
</dbReference>
<dbReference type="SUPFAM" id="SSF51905">
    <property type="entry name" value="FAD/NAD(P)-binding domain"/>
    <property type="match status" value="1"/>
</dbReference>
<comment type="similarity">
    <text evidence="1">Belongs to the GMC oxidoreductase family.</text>
</comment>
<keyword evidence="4" id="KW-0560">Oxidoreductase</keyword>
<evidence type="ECO:0000256" key="2">
    <source>
        <dbReference type="ARBA" id="ARBA00022630"/>
    </source>
</evidence>
<dbReference type="InterPro" id="IPR007867">
    <property type="entry name" value="GMC_OxRtase_C"/>
</dbReference>
<gene>
    <name evidence="7" type="ORF">F4694_005521</name>
</gene>
<evidence type="ECO:0000259" key="6">
    <source>
        <dbReference type="Pfam" id="PF05199"/>
    </source>
</evidence>
<dbReference type="GO" id="GO:0050660">
    <property type="term" value="F:flavin adenine dinucleotide binding"/>
    <property type="evidence" value="ECO:0007669"/>
    <property type="project" value="InterPro"/>
</dbReference>
<name>A0A852TIS7_9BACI</name>
<accession>A0A852TIS7</accession>
<dbReference type="InterPro" id="IPR000172">
    <property type="entry name" value="GMC_OxRdtase_N"/>
</dbReference>
<dbReference type="InterPro" id="IPR036188">
    <property type="entry name" value="FAD/NAD-bd_sf"/>
</dbReference>
<evidence type="ECO:0000256" key="3">
    <source>
        <dbReference type="ARBA" id="ARBA00022827"/>
    </source>
</evidence>
<reference evidence="8" key="1">
    <citation type="submission" date="2020-07" db="EMBL/GenBank/DDBJ databases">
        <authorList>
            <person name="Partida-Martinez L."/>
            <person name="Huntemann M."/>
            <person name="Clum A."/>
            <person name="Wang J."/>
            <person name="Palaniappan K."/>
            <person name="Ritter S."/>
            <person name="Chen I.-M."/>
            <person name="Stamatis D."/>
            <person name="Reddy T."/>
            <person name="O'Malley R."/>
            <person name="Daum C."/>
            <person name="Shapiro N."/>
            <person name="Ivanova N."/>
            <person name="Kyrpides N."/>
            <person name="Woyke T."/>
        </authorList>
    </citation>
    <scope>NUCLEOTIDE SEQUENCE [LARGE SCALE GENOMIC DNA]</scope>
    <source>
        <strain evidence="8">AT2.8</strain>
    </source>
</reference>
<keyword evidence="3" id="KW-0274">FAD</keyword>
<dbReference type="Pfam" id="PF05199">
    <property type="entry name" value="GMC_oxred_C"/>
    <property type="match status" value="1"/>
</dbReference>
<evidence type="ECO:0000313" key="7">
    <source>
        <dbReference type="EMBL" id="NYE08672.1"/>
    </source>
</evidence>
<sequence length="570" mass="63218">MSNQDVIVIGAGGGGAVIAKELGELGLTVLVLEAGPWYGNKKWPNPNLQPGGVSSSTKDDLDVTLYKQLLNKFEMNMNDLVSGRFRWGPADRNRSQWFRHANQKGVIWQCSGVGGTTQTYTANCPRAFPAAIDKVWPLSYRELVPYYEKVEATLPVNFAATTAKEELFYYGAKKAGWNLIPTLDVKGPGYRPQPNAILPPNENITNLNITDEQLSWMEGCTLAGHCINGCPHGPSIDKIAKRSTNVSYVPLALNTGNVCIRPNAFVIEIITENNPSKGLHAIGVNIRDTWTGEQEELRAEIIVMAAGSIESPRLWLNSGLPDNPWVGKGLVNHYMDWVSGIFDEKDLIPILGTSDINPYVGNTCAARFDYPGLGTLQSVGMSPGLTASFYELSQSGYSFLNKPEINDPWDIKGRLYGYELKESMDSYRKTLNILVSTDDEVDQRNGITLDPLLRDENGFVPVVSYQPTKQSRRKRGQLVNLAADLLRKAGARKVIWTNWPAGMMIHIESTMRIGFVVDQDCESFQVKRLYIADNSVHFNSLGGVNPTLTTQALATRTAEKLFKKYFNRML</sequence>
<dbReference type="Pfam" id="PF00732">
    <property type="entry name" value="GMC_oxred_N"/>
    <property type="match status" value="1"/>
</dbReference>
<reference evidence="8" key="2">
    <citation type="submission" date="2020-08" db="EMBL/GenBank/DDBJ databases">
        <title>The Agave Microbiome: Exploring the role of microbial communities in plant adaptations to desert environments.</title>
        <authorList>
            <person name="Partida-Martinez L.P."/>
        </authorList>
    </citation>
    <scope>NUCLEOTIDE SEQUENCE [LARGE SCALE GENOMIC DNA]</scope>
    <source>
        <strain evidence="8">AT2.8</strain>
    </source>
</reference>
<keyword evidence="2" id="KW-0285">Flavoprotein</keyword>
<feature type="domain" description="Glucose-methanol-choline oxidoreductase C-terminal" evidence="6">
    <location>
        <begin position="444"/>
        <end position="554"/>
    </location>
</feature>
<evidence type="ECO:0000256" key="1">
    <source>
        <dbReference type="ARBA" id="ARBA00010790"/>
    </source>
</evidence>
<feature type="domain" description="Glucose-methanol-choline oxidoreductase N-terminal" evidence="5">
    <location>
        <begin position="219"/>
        <end position="334"/>
    </location>
</feature>
<dbReference type="GO" id="GO:0016614">
    <property type="term" value="F:oxidoreductase activity, acting on CH-OH group of donors"/>
    <property type="evidence" value="ECO:0007669"/>
    <property type="project" value="InterPro"/>
</dbReference>
<comment type="caution">
    <text evidence="7">The sequence shown here is derived from an EMBL/GenBank/DDBJ whole genome shotgun (WGS) entry which is preliminary data.</text>
</comment>
<evidence type="ECO:0000313" key="8">
    <source>
        <dbReference type="Proteomes" id="UP000548423"/>
    </source>
</evidence>
<dbReference type="EMBL" id="JACCBX010000015">
    <property type="protein sequence ID" value="NYE08672.1"/>
    <property type="molecule type" value="Genomic_DNA"/>
</dbReference>